<protein>
    <recommendedName>
        <fullName evidence="3">RING-type domain-containing protein</fullName>
    </recommendedName>
</protein>
<feature type="compositionally biased region" description="Gly residues" evidence="2">
    <location>
        <begin position="343"/>
        <end position="358"/>
    </location>
</feature>
<dbReference type="EMBL" id="LN714485">
    <property type="protein sequence ID" value="CEL69340.1"/>
    <property type="molecule type" value="Genomic_DNA"/>
</dbReference>
<dbReference type="RefSeq" id="XP_003884654.1">
    <property type="nucleotide sequence ID" value="XM_003884605.1"/>
</dbReference>
<feature type="compositionally biased region" description="Basic and acidic residues" evidence="2">
    <location>
        <begin position="333"/>
        <end position="342"/>
    </location>
</feature>
<dbReference type="GeneID" id="13446329"/>
<evidence type="ECO:0000256" key="2">
    <source>
        <dbReference type="SAM" id="MobiDB-lite"/>
    </source>
</evidence>
<dbReference type="Gene3D" id="3.30.40.10">
    <property type="entry name" value="Zinc/RING finger domain, C3HC4 (zinc finger)"/>
    <property type="match status" value="1"/>
</dbReference>
<organism evidence="4 6">
    <name type="scientific">Neospora caninum (strain Liverpool)</name>
    <dbReference type="NCBI Taxonomy" id="572307"/>
    <lineage>
        <taxon>Eukaryota</taxon>
        <taxon>Sar</taxon>
        <taxon>Alveolata</taxon>
        <taxon>Apicomplexa</taxon>
        <taxon>Conoidasida</taxon>
        <taxon>Coccidia</taxon>
        <taxon>Eucoccidiorida</taxon>
        <taxon>Eimeriorina</taxon>
        <taxon>Sarcocystidae</taxon>
        <taxon>Neospora</taxon>
    </lineage>
</organism>
<evidence type="ECO:0000256" key="1">
    <source>
        <dbReference type="PROSITE-ProRule" id="PRU00175"/>
    </source>
</evidence>
<dbReference type="Proteomes" id="UP000007494">
    <property type="component" value="Chromosome X"/>
</dbReference>
<reference evidence="4" key="1">
    <citation type="submission" date="2011-02" db="EMBL/GenBank/DDBJ databases">
        <authorList>
            <person name="Aslett M."/>
        </authorList>
    </citation>
    <scope>NUCLEOTIDE SEQUENCE</scope>
    <source>
        <strain evidence="4">Liverpool</strain>
    </source>
</reference>
<keyword evidence="1" id="KW-0862">Zinc</keyword>
<name>F0VKM3_NEOCL</name>
<dbReference type="CDD" id="cd16449">
    <property type="entry name" value="RING-HC"/>
    <property type="match status" value="1"/>
</dbReference>
<dbReference type="InterPro" id="IPR001841">
    <property type="entry name" value="Znf_RING"/>
</dbReference>
<feature type="region of interest" description="Disordered" evidence="2">
    <location>
        <begin position="262"/>
        <end position="394"/>
    </location>
</feature>
<feature type="domain" description="RING-type" evidence="3">
    <location>
        <begin position="117"/>
        <end position="154"/>
    </location>
</feature>
<keyword evidence="6" id="KW-1185">Reference proteome</keyword>
<reference evidence="4" key="2">
    <citation type="submission" date="2011-03" db="EMBL/GenBank/DDBJ databases">
        <title>Comparative genomics and transcriptomics of Neospora caninum and Toxoplasma gondii.</title>
        <authorList>
            <person name="Reid A.J."/>
            <person name="Sohal A."/>
            <person name="Harris D."/>
            <person name="Quail M."/>
            <person name="Sanders M."/>
            <person name="Berriman M."/>
            <person name="Wastling J.M."/>
            <person name="Pain A."/>
        </authorList>
    </citation>
    <scope>NUCLEOTIDE SEQUENCE</scope>
    <source>
        <strain evidence="4">Liverpool</strain>
    </source>
</reference>
<reference evidence="6" key="3">
    <citation type="journal article" date="2012" name="PLoS Pathog.">
        <title>Comparative genomics of the apicomplexan parasites Toxoplasma gondii and Neospora caninum: Coccidia differing in host range and transmission strategy.</title>
        <authorList>
            <person name="Reid A.J."/>
            <person name="Vermont S.J."/>
            <person name="Cotton J.A."/>
            <person name="Harris D."/>
            <person name="Hill-Cawthorne G.A."/>
            <person name="Konen-Waisman S."/>
            <person name="Latham S.M."/>
            <person name="Mourier T."/>
            <person name="Norton R."/>
            <person name="Quail M.A."/>
            <person name="Sanders M."/>
            <person name="Shanmugam D."/>
            <person name="Sohal A."/>
            <person name="Wasmuth J.D."/>
            <person name="Brunk B."/>
            <person name="Grigg M.E."/>
            <person name="Howard J.C."/>
            <person name="Parkinson J."/>
            <person name="Roos D.S."/>
            <person name="Trees A.J."/>
            <person name="Berriman M."/>
            <person name="Pain A."/>
            <person name="Wastling J.M."/>
        </authorList>
    </citation>
    <scope>NUCLEOTIDE SEQUENCE [LARGE SCALE GENOMIC DNA]</scope>
    <source>
        <strain evidence="6">Liverpool</strain>
    </source>
</reference>
<proteinExistence type="predicted"/>
<dbReference type="OMA" id="HPSDELH"/>
<feature type="compositionally biased region" description="Low complexity" evidence="2">
    <location>
        <begin position="269"/>
        <end position="299"/>
    </location>
</feature>
<dbReference type="PROSITE" id="PS50089">
    <property type="entry name" value="ZF_RING_2"/>
    <property type="match status" value="1"/>
</dbReference>
<gene>
    <name evidence="5" type="ORF">BN1204_050520</name>
    <name evidence="4" type="ORF">NCLIV_050520</name>
</gene>
<evidence type="ECO:0000259" key="3">
    <source>
        <dbReference type="PROSITE" id="PS50089"/>
    </source>
</evidence>
<dbReference type="AlphaFoldDB" id="F0VKM3"/>
<dbReference type="eggNOG" id="ENOG502SH2U">
    <property type="taxonomic scope" value="Eukaryota"/>
</dbReference>
<dbReference type="SUPFAM" id="SSF57850">
    <property type="entry name" value="RING/U-box"/>
    <property type="match status" value="1"/>
</dbReference>
<dbReference type="EMBL" id="FR823391">
    <property type="protein sequence ID" value="CBZ54624.1"/>
    <property type="molecule type" value="Genomic_DNA"/>
</dbReference>
<feature type="compositionally biased region" description="Low complexity" evidence="2">
    <location>
        <begin position="7"/>
        <end position="23"/>
    </location>
</feature>
<dbReference type="VEuPathDB" id="ToxoDB:NCLIV_050520"/>
<dbReference type="InterPro" id="IPR013083">
    <property type="entry name" value="Znf_RING/FYVE/PHD"/>
</dbReference>
<keyword evidence="1" id="KW-0479">Metal-binding</keyword>
<dbReference type="GO" id="GO:0008270">
    <property type="term" value="F:zinc ion binding"/>
    <property type="evidence" value="ECO:0007669"/>
    <property type="project" value="UniProtKB-KW"/>
</dbReference>
<accession>F0VKM3</accession>
<sequence length="394" mass="40720">MLPSRNPAFPSSSLFPSSVRSHPYQSVSAGSAAQHVLPHAPRRGTTAASFPSFSHASPPPPPINSAGFFHSAHASAQFAAFPSSPSSLQASGLRLQIQNVDLQVSSLPREKHANLFCPICSRPCVERYRTVPCYHVACGACAEELQEAGRCSMCGAGVTSLEVLHPLDELYICRETGDCFAAFLNPNSLAYHVQTVHQLPALQPLVDAVAASRDSGDTKALKQFLHQLREDERKQSASSSQMRLSFPASPVAATAAVSSLPAAPPGRPVPGAGEPAGSAASAASVPAPSSLPSSAFSSVRTPGLQAPSVESQQNKADQGVVPAGLQDASLARTTEDTREGRDGGAASGVGTPGGGGGQGREDGRAPPQPIRTPAPMTASPVAMEEEDEDLEGVL</sequence>
<reference evidence="5" key="4">
    <citation type="journal article" date="2015" name="PLoS ONE">
        <title>Comprehensive Evaluation of Toxoplasma gondii VEG and Neospora caninum LIV Genomes with Tachyzoite Stage Transcriptome and Proteome Defines Novel Transcript Features.</title>
        <authorList>
            <person name="Ramaprasad A."/>
            <person name="Mourier T."/>
            <person name="Naeem R."/>
            <person name="Malas T.B."/>
            <person name="Moussa E."/>
            <person name="Panigrahi A."/>
            <person name="Vermont S.J."/>
            <person name="Otto T.D."/>
            <person name="Wastling J."/>
            <person name="Pain A."/>
        </authorList>
    </citation>
    <scope>NUCLEOTIDE SEQUENCE</scope>
    <source>
        <strain evidence="5">Liverpool</strain>
    </source>
</reference>
<dbReference type="InParanoid" id="F0VKM3"/>
<feature type="compositionally biased region" description="Acidic residues" evidence="2">
    <location>
        <begin position="383"/>
        <end position="394"/>
    </location>
</feature>
<evidence type="ECO:0000313" key="5">
    <source>
        <dbReference type="EMBL" id="CEL69340.1"/>
    </source>
</evidence>
<dbReference type="OrthoDB" id="333726at2759"/>
<feature type="region of interest" description="Disordered" evidence="2">
    <location>
        <begin position="1"/>
        <end position="23"/>
    </location>
</feature>
<keyword evidence="1" id="KW-0863">Zinc-finger</keyword>
<evidence type="ECO:0000313" key="4">
    <source>
        <dbReference type="EMBL" id="CBZ54624.1"/>
    </source>
</evidence>
<evidence type="ECO:0000313" key="6">
    <source>
        <dbReference type="Proteomes" id="UP000007494"/>
    </source>
</evidence>